<evidence type="ECO:0000259" key="5">
    <source>
        <dbReference type="Pfam" id="PF07717"/>
    </source>
</evidence>
<dbReference type="Pfam" id="PF23362">
    <property type="entry name" value="DHX37_C"/>
    <property type="match status" value="1"/>
</dbReference>
<dbReference type="EMBL" id="JAPWTJ010000263">
    <property type="protein sequence ID" value="KAJ8980392.1"/>
    <property type="molecule type" value="Genomic_DNA"/>
</dbReference>
<evidence type="ECO:0008006" key="9">
    <source>
        <dbReference type="Google" id="ProtNLM"/>
    </source>
</evidence>
<dbReference type="PANTHER" id="PTHR18934">
    <property type="entry name" value="ATP-DEPENDENT RNA HELICASE"/>
    <property type="match status" value="1"/>
</dbReference>
<protein>
    <recommendedName>
        <fullName evidence="9">DEAD-box helicase OB fold domain-containing protein</fullName>
    </recommendedName>
</protein>
<evidence type="ECO:0000313" key="8">
    <source>
        <dbReference type="Proteomes" id="UP001162164"/>
    </source>
</evidence>
<feature type="domain" description="ATP-dependent RNA helicase DHX37-like C-terminal" evidence="6">
    <location>
        <begin position="240"/>
        <end position="318"/>
    </location>
</feature>
<keyword evidence="4" id="KW-0067">ATP-binding</keyword>
<proteinExistence type="predicted"/>
<dbReference type="InterPro" id="IPR056371">
    <property type="entry name" value="DHX37-like_C"/>
</dbReference>
<comment type="caution">
    <text evidence="7">The sequence shown here is derived from an EMBL/GenBank/DDBJ whole genome shotgun (WGS) entry which is preliminary data.</text>
</comment>
<organism evidence="7 8">
    <name type="scientific">Molorchus minor</name>
    <dbReference type="NCBI Taxonomy" id="1323400"/>
    <lineage>
        <taxon>Eukaryota</taxon>
        <taxon>Metazoa</taxon>
        <taxon>Ecdysozoa</taxon>
        <taxon>Arthropoda</taxon>
        <taxon>Hexapoda</taxon>
        <taxon>Insecta</taxon>
        <taxon>Pterygota</taxon>
        <taxon>Neoptera</taxon>
        <taxon>Endopterygota</taxon>
        <taxon>Coleoptera</taxon>
        <taxon>Polyphaga</taxon>
        <taxon>Cucujiformia</taxon>
        <taxon>Chrysomeloidea</taxon>
        <taxon>Cerambycidae</taxon>
        <taxon>Lamiinae</taxon>
        <taxon>Monochamini</taxon>
        <taxon>Molorchus</taxon>
    </lineage>
</organism>
<accession>A0ABQ9JSP0</accession>
<evidence type="ECO:0000256" key="4">
    <source>
        <dbReference type="ARBA" id="ARBA00022840"/>
    </source>
</evidence>
<sequence>MVLLRAVGAAEYANSQGKLEKFCADNGLRHKAVVEIRKLRQQLTNEIKRTCQRLKLKPPTDLQAKLLRQILLSGMGDQLARKIQPDEVKVGEDKAKYKYAYQANNMEEPVFLHQSSVLKKTLPEFVIYQEIYETNKIYMRGVTAVEAEWLPTCVPSLCNLSEPLLSPEPVFDAATGKSGKSYETNSYDYNIFRQSVSCMVTGTFGPQAWPLPRIEMPYPNSVDGYKWFARFFLEGKVFTRLEKYSKNLLSQPNIMVKSWAKLQSRTEALLKALLGRECCSKQAIENVWKDTPQYLLVEYLKWLPESAHGEVSLIWPPLDDRNR</sequence>
<dbReference type="Pfam" id="PF07717">
    <property type="entry name" value="OB_NTP_bind"/>
    <property type="match status" value="1"/>
</dbReference>
<feature type="domain" description="DEAD-box helicase OB fold" evidence="5">
    <location>
        <begin position="67"/>
        <end position="156"/>
    </location>
</feature>
<keyword evidence="1" id="KW-0547">Nucleotide-binding</keyword>
<keyword evidence="2" id="KW-0378">Hydrolase</keyword>
<dbReference type="InterPro" id="IPR011709">
    <property type="entry name" value="DEAD-box_helicase_OB_fold"/>
</dbReference>
<reference evidence="7" key="1">
    <citation type="journal article" date="2023" name="Insect Mol. Biol.">
        <title>Genome sequencing provides insights into the evolution of gene families encoding plant cell wall-degrading enzymes in longhorned beetles.</title>
        <authorList>
            <person name="Shin N.R."/>
            <person name="Okamura Y."/>
            <person name="Kirsch R."/>
            <person name="Pauchet Y."/>
        </authorList>
    </citation>
    <scope>NUCLEOTIDE SEQUENCE</scope>
    <source>
        <strain evidence="7">MMC_N1</strain>
    </source>
</reference>
<gene>
    <name evidence="7" type="ORF">NQ317_009386</name>
</gene>
<evidence type="ECO:0000256" key="3">
    <source>
        <dbReference type="ARBA" id="ARBA00022806"/>
    </source>
</evidence>
<dbReference type="PANTHER" id="PTHR18934:SF99">
    <property type="entry name" value="ATP-DEPENDENT RNA HELICASE DHX37-RELATED"/>
    <property type="match status" value="1"/>
</dbReference>
<evidence type="ECO:0000256" key="1">
    <source>
        <dbReference type="ARBA" id="ARBA00022741"/>
    </source>
</evidence>
<name>A0ABQ9JSP0_9CUCU</name>
<evidence type="ECO:0000256" key="2">
    <source>
        <dbReference type="ARBA" id="ARBA00022801"/>
    </source>
</evidence>
<keyword evidence="8" id="KW-1185">Reference proteome</keyword>
<evidence type="ECO:0000313" key="7">
    <source>
        <dbReference type="EMBL" id="KAJ8980392.1"/>
    </source>
</evidence>
<keyword evidence="3" id="KW-0347">Helicase</keyword>
<evidence type="ECO:0000259" key="6">
    <source>
        <dbReference type="Pfam" id="PF23362"/>
    </source>
</evidence>
<dbReference type="Proteomes" id="UP001162164">
    <property type="component" value="Unassembled WGS sequence"/>
</dbReference>